<dbReference type="EMBL" id="KM972287">
    <property type="protein sequence ID" value="AKE80575.1"/>
    <property type="molecule type" value="Genomic_DNA"/>
</dbReference>
<accession>A0A0F6UWZ3</accession>
<evidence type="ECO:0000313" key="9">
    <source>
        <dbReference type="EMBL" id="AKE79521.1"/>
    </source>
</evidence>
<dbReference type="EMBL" id="KM972289">
    <property type="protein sequence ID" value="AKE80621.1"/>
    <property type="molecule type" value="Genomic_DNA"/>
</dbReference>
<evidence type="ECO:0000313" key="6">
    <source>
        <dbReference type="EMBL" id="AKE79424.1"/>
    </source>
</evidence>
<dbReference type="EMBL" id="KM972258">
    <property type="protein sequence ID" value="AKE79935.1"/>
    <property type="molecule type" value="Genomic_DNA"/>
</dbReference>
<evidence type="ECO:0000313" key="12">
    <source>
        <dbReference type="EMBL" id="AKE79669.1"/>
    </source>
</evidence>
<evidence type="ECO:0000313" key="4">
    <source>
        <dbReference type="EMBL" id="AKE79307.1"/>
    </source>
</evidence>
<evidence type="ECO:0000313" key="7">
    <source>
        <dbReference type="EMBL" id="AKE79449.1"/>
    </source>
</evidence>
<evidence type="ECO:0000313" key="13">
    <source>
        <dbReference type="EMBL" id="AKE79790.1"/>
    </source>
</evidence>
<dbReference type="AlphaFoldDB" id="A0A0F6UWZ3"/>
<dbReference type="EMBL" id="KM972230">
    <property type="protein sequence ID" value="AKE79307.1"/>
    <property type="molecule type" value="Genomic_DNA"/>
</dbReference>
<name>A0A0F6UWZ3_STRSU</name>
<evidence type="ECO:0000313" key="16">
    <source>
        <dbReference type="EMBL" id="AKE80621.1"/>
    </source>
</evidence>
<evidence type="ECO:0000313" key="15">
    <source>
        <dbReference type="EMBL" id="AKE80575.1"/>
    </source>
</evidence>
<dbReference type="EMBL" id="KM972240">
    <property type="protein sequence ID" value="AKE79546.1"/>
    <property type="molecule type" value="Genomic_DNA"/>
</dbReference>
<dbReference type="EMBL" id="KM972239">
    <property type="protein sequence ID" value="AKE79521.1"/>
    <property type="molecule type" value="Genomic_DNA"/>
</dbReference>
<protein>
    <submittedName>
        <fullName evidence="11">Transposase</fullName>
    </submittedName>
</protein>
<proteinExistence type="predicted"/>
<dbReference type="EMBL" id="KM972227">
    <property type="protein sequence ID" value="AKE79232.1"/>
    <property type="molecule type" value="Genomic_DNA"/>
</dbReference>
<dbReference type="EMBL" id="KM972236">
    <property type="protein sequence ID" value="AKE79449.1"/>
    <property type="molecule type" value="Genomic_DNA"/>
</dbReference>
<dbReference type="EMBL" id="KM972228">
    <property type="protein sequence ID" value="AKE79257.1"/>
    <property type="molecule type" value="Genomic_DNA"/>
</dbReference>
<dbReference type="EMBL" id="KM972245">
    <property type="protein sequence ID" value="AKE79669.1"/>
    <property type="molecule type" value="Genomic_DNA"/>
</dbReference>
<gene>
    <name evidence="11" type="primary">transposase</name>
    <name evidence="1" type="ORF">YS107.seq-orf00024</name>
    <name evidence="2" type="ORF">YS109.seq-orf00025</name>
    <name evidence="3" type="ORF">YS110.seq-orf00025</name>
    <name evidence="4" type="ORF">YS111.seq-orf00025</name>
    <name evidence="5" type="ORF">YS117.seq-orf00025</name>
    <name evidence="6" type="ORF">YS122.seq-orf00024</name>
    <name evidence="7" type="ORF">YS123.seq-orf00024</name>
    <name evidence="8" type="ORF">YS125.seq-orf00024</name>
    <name evidence="9" type="ORF">YS131.seq-orf00024</name>
    <name evidence="10" type="ORF">YS132.seq-orf00024</name>
    <name evidence="11" type="ORF">YS145.seq-orf00024</name>
    <name evidence="12" type="ORF">YS146.seq-orf00024</name>
    <name evidence="13" type="ORF">YS159.seq-orf00024</name>
    <name evidence="14" type="ORF">YS173.seq-orf00024</name>
    <name evidence="15" type="ORF">YS85.seq-orf00024</name>
    <name evidence="16" type="ORF">YS87.seq-orf00024</name>
</gene>
<dbReference type="EMBL" id="KM972229">
    <property type="protein sequence ID" value="AKE79282.1"/>
    <property type="molecule type" value="Genomic_DNA"/>
</dbReference>
<evidence type="ECO:0000313" key="1">
    <source>
        <dbReference type="EMBL" id="AKE79232.1"/>
    </source>
</evidence>
<dbReference type="EMBL" id="KM972244">
    <property type="protein sequence ID" value="AKE79644.1"/>
    <property type="molecule type" value="Genomic_DNA"/>
</dbReference>
<evidence type="ECO:0000313" key="11">
    <source>
        <dbReference type="EMBL" id="AKE79644.1"/>
    </source>
</evidence>
<dbReference type="EMBL" id="KM972233">
    <property type="protein sequence ID" value="AKE79370.1"/>
    <property type="molecule type" value="Genomic_DNA"/>
</dbReference>
<dbReference type="EMBL" id="KM972237">
    <property type="protein sequence ID" value="AKE79474.1"/>
    <property type="molecule type" value="Genomic_DNA"/>
</dbReference>
<dbReference type="EMBL" id="KM972235">
    <property type="protein sequence ID" value="AKE79424.1"/>
    <property type="molecule type" value="Genomic_DNA"/>
</dbReference>
<sequence length="55" mass="6197">MSVPVKRLESVFSIAAEEIDLTGEEIQIELTFDKVGERVNPLTHIRFPANQEDLA</sequence>
<evidence type="ECO:0000313" key="14">
    <source>
        <dbReference type="EMBL" id="AKE79935.1"/>
    </source>
</evidence>
<dbReference type="EMBL" id="KM972251">
    <property type="protein sequence ID" value="AKE79790.1"/>
    <property type="molecule type" value="Genomic_DNA"/>
</dbReference>
<evidence type="ECO:0000313" key="10">
    <source>
        <dbReference type="EMBL" id="AKE79546.1"/>
    </source>
</evidence>
<evidence type="ECO:0000313" key="2">
    <source>
        <dbReference type="EMBL" id="AKE79257.1"/>
    </source>
</evidence>
<evidence type="ECO:0000313" key="5">
    <source>
        <dbReference type="EMBL" id="AKE79370.1"/>
    </source>
</evidence>
<evidence type="ECO:0000313" key="8">
    <source>
        <dbReference type="EMBL" id="AKE79474.1"/>
    </source>
</evidence>
<evidence type="ECO:0000313" key="3">
    <source>
        <dbReference type="EMBL" id="AKE79282.1"/>
    </source>
</evidence>
<reference evidence="11" key="1">
    <citation type="journal article" date="2015" name="Appl. Environ. Microbiol.">
        <title>Eight Novel Capsular Polysaccharide Synthesis Gene Loci Identified in Nontypeable Streptococcus suis Isolates.</title>
        <authorList>
            <person name="Zheng H."/>
            <person name="Ji S."/>
            <person name="Liu Z."/>
            <person name="Lan R."/>
            <person name="Huang Y."/>
            <person name="Bai X."/>
            <person name="Gottschalk M."/>
            <person name="Xu J."/>
        </authorList>
    </citation>
    <scope>NUCLEOTIDE SEQUENCE</scope>
    <source>
        <strain evidence="1">YS107_seq</strain>
        <strain evidence="2">YS109_seq</strain>
        <strain evidence="3">YS110_seq</strain>
        <strain evidence="4">YS111_seq</strain>
        <strain evidence="5">YS117_seq</strain>
        <strain evidence="6">YS122_seq</strain>
        <strain evidence="7">YS123_seq</strain>
        <strain evidence="8">YS125_seq</strain>
        <strain evidence="9">YS131_seq</strain>
        <strain evidence="10">YS132_seq</strain>
        <strain evidence="11">YS145_seq</strain>
        <strain evidence="12">YS146_seq</strain>
        <strain evidence="13">YS159_seq</strain>
        <strain evidence="14">YS173_seq</strain>
        <strain evidence="15">YS85_seq</strain>
        <strain evidence="16">YS87_seq</strain>
    </source>
</reference>
<organism evidence="11">
    <name type="scientific">Streptococcus suis</name>
    <dbReference type="NCBI Taxonomy" id="1307"/>
    <lineage>
        <taxon>Bacteria</taxon>
        <taxon>Bacillati</taxon>
        <taxon>Bacillota</taxon>
        <taxon>Bacilli</taxon>
        <taxon>Lactobacillales</taxon>
        <taxon>Streptococcaceae</taxon>
        <taxon>Streptococcus</taxon>
    </lineage>
</organism>